<dbReference type="KEGG" id="fax:FUAX_04750"/>
<dbReference type="InterPro" id="IPR012341">
    <property type="entry name" value="6hp_glycosidase-like_sf"/>
</dbReference>
<dbReference type="GO" id="GO:0005975">
    <property type="term" value="P:carbohydrate metabolic process"/>
    <property type="evidence" value="ECO:0007669"/>
    <property type="project" value="InterPro"/>
</dbReference>
<evidence type="ECO:0008006" key="4">
    <source>
        <dbReference type="Google" id="ProtNLM"/>
    </source>
</evidence>
<dbReference type="InterPro" id="IPR008928">
    <property type="entry name" value="6-hairpin_glycosidase_sf"/>
</dbReference>
<proteinExistence type="predicted"/>
<name>A0AAU9CJ85_9BACT</name>
<dbReference type="InterPro" id="IPR010905">
    <property type="entry name" value="Glyco_hydro_88"/>
</dbReference>
<sequence>MNRVYLILFALIFSVVGCKQGNKSKESAFTQIENSFSPDFEKKAVKSVMAKTAFWQTKQQLRKKNNDWTNGALYAGMVEWAKIADDTYYFDWLKGIGEQNNWDRIKRKKVYYHADDFCVGQMYTELFRKYKDSAMIKPMVAHLDSILANPSSVSLDFEKTSDDHYQNRWSWCDALFMAPTVWTKLYKETGKKEYLEFMYKEFKATTDFLYDQKEDLYYRDSNFFSKKEKNGKNVFWGRGNGWVFGGLAVILSELPADYEHRAYFVDIYKKMAKKIASLQSEEGYWRASMLDPESYPNPEMSCTGFFTYGLAWGINNGLLEKDKYGPSVRKGWKTMVKSVWPDGKLGWIQPVGASPQSVTAEMTDVYGVGAFLLAGTEIYKMSK</sequence>
<dbReference type="PANTHER" id="PTHR33886:SF8">
    <property type="entry name" value="UNSATURATED RHAMNOGALACTURONAN HYDROLASE (EUROFUNG)"/>
    <property type="match status" value="1"/>
</dbReference>
<gene>
    <name evidence="2" type="ORF">FUAX_04750</name>
</gene>
<dbReference type="PANTHER" id="PTHR33886">
    <property type="entry name" value="UNSATURATED RHAMNOGALACTURONAN HYDROLASE (EUROFUNG)"/>
    <property type="match status" value="1"/>
</dbReference>
<protein>
    <recommendedName>
        <fullName evidence="4">Glycoside hydrolase family 88 protein</fullName>
    </recommendedName>
</protein>
<organism evidence="2 3">
    <name type="scientific">Fulvitalea axinellae</name>
    <dbReference type="NCBI Taxonomy" id="1182444"/>
    <lineage>
        <taxon>Bacteria</taxon>
        <taxon>Pseudomonadati</taxon>
        <taxon>Bacteroidota</taxon>
        <taxon>Cytophagia</taxon>
        <taxon>Cytophagales</taxon>
        <taxon>Persicobacteraceae</taxon>
        <taxon>Fulvitalea</taxon>
    </lineage>
</organism>
<accession>A0AAU9CJ85</accession>
<dbReference type="Gene3D" id="1.50.10.10">
    <property type="match status" value="1"/>
</dbReference>
<dbReference type="AlphaFoldDB" id="A0AAU9CJ85"/>
<dbReference type="Proteomes" id="UP001348817">
    <property type="component" value="Chromosome"/>
</dbReference>
<dbReference type="SUPFAM" id="SSF48208">
    <property type="entry name" value="Six-hairpin glycosidases"/>
    <property type="match status" value="1"/>
</dbReference>
<keyword evidence="3" id="KW-1185">Reference proteome</keyword>
<dbReference type="InterPro" id="IPR052043">
    <property type="entry name" value="PolySaccharide_Degr_Enz"/>
</dbReference>
<dbReference type="RefSeq" id="WP_338393330.1">
    <property type="nucleotide sequence ID" value="NZ_AP025314.1"/>
</dbReference>
<keyword evidence="1" id="KW-0378">Hydrolase</keyword>
<dbReference type="Pfam" id="PF07470">
    <property type="entry name" value="Glyco_hydro_88"/>
    <property type="match status" value="1"/>
</dbReference>
<dbReference type="EMBL" id="AP025314">
    <property type="protein sequence ID" value="BDD08043.1"/>
    <property type="molecule type" value="Genomic_DNA"/>
</dbReference>
<evidence type="ECO:0000256" key="1">
    <source>
        <dbReference type="ARBA" id="ARBA00022801"/>
    </source>
</evidence>
<reference evidence="2 3" key="1">
    <citation type="submission" date="2021-12" db="EMBL/GenBank/DDBJ databases">
        <title>Genome sequencing of bacteria with rrn-lacking chromosome and rrn-plasmid.</title>
        <authorList>
            <person name="Anda M."/>
            <person name="Iwasaki W."/>
        </authorList>
    </citation>
    <scope>NUCLEOTIDE SEQUENCE [LARGE SCALE GENOMIC DNA]</scope>
    <source>
        <strain evidence="2 3">DSM 100852</strain>
    </source>
</reference>
<evidence type="ECO:0000313" key="3">
    <source>
        <dbReference type="Proteomes" id="UP001348817"/>
    </source>
</evidence>
<dbReference type="GO" id="GO:0016787">
    <property type="term" value="F:hydrolase activity"/>
    <property type="evidence" value="ECO:0007669"/>
    <property type="project" value="UniProtKB-KW"/>
</dbReference>
<evidence type="ECO:0000313" key="2">
    <source>
        <dbReference type="EMBL" id="BDD08043.1"/>
    </source>
</evidence>